<organism evidence="1 2">
    <name type="scientific">Aetokthonos hydrillicola Thurmond2011</name>
    <dbReference type="NCBI Taxonomy" id="2712845"/>
    <lineage>
        <taxon>Bacteria</taxon>
        <taxon>Bacillati</taxon>
        <taxon>Cyanobacteriota</taxon>
        <taxon>Cyanophyceae</taxon>
        <taxon>Nostocales</taxon>
        <taxon>Hapalosiphonaceae</taxon>
        <taxon>Aetokthonos</taxon>
    </lineage>
</organism>
<dbReference type="EMBL" id="JAALHA020000006">
    <property type="protein sequence ID" value="MDR9895961.1"/>
    <property type="molecule type" value="Genomic_DNA"/>
</dbReference>
<evidence type="ECO:0000313" key="2">
    <source>
        <dbReference type="Proteomes" id="UP000667802"/>
    </source>
</evidence>
<dbReference type="RefSeq" id="WP_208354208.1">
    <property type="nucleotide sequence ID" value="NZ_JAALHA020000006.1"/>
</dbReference>
<protein>
    <submittedName>
        <fullName evidence="1">Signal peptidase I</fullName>
    </submittedName>
</protein>
<accession>A0AAP5I6X2</accession>
<comment type="caution">
    <text evidence="1">The sequence shown here is derived from an EMBL/GenBank/DDBJ whole genome shotgun (WGS) entry which is preliminary data.</text>
</comment>
<reference evidence="2" key="1">
    <citation type="journal article" date="2021" name="Science">
        <title>Hunting the eagle killer: A cyanobacterial neurotoxin causes vacuolar myelinopathy.</title>
        <authorList>
            <person name="Breinlinger S."/>
            <person name="Phillips T.J."/>
            <person name="Haram B.N."/>
            <person name="Mares J."/>
            <person name="Martinez Yerena J.A."/>
            <person name="Hrouzek P."/>
            <person name="Sobotka R."/>
            <person name="Henderson W.M."/>
            <person name="Schmieder P."/>
            <person name="Williams S.M."/>
            <person name="Lauderdale J.D."/>
            <person name="Wilde H.D."/>
            <person name="Gerrin W."/>
            <person name="Kust A."/>
            <person name="Washington J.W."/>
            <person name="Wagner C."/>
            <person name="Geier B."/>
            <person name="Liebeke M."/>
            <person name="Enke H."/>
            <person name="Niedermeyer T.H.J."/>
            <person name="Wilde S.B."/>
        </authorList>
    </citation>
    <scope>NUCLEOTIDE SEQUENCE [LARGE SCALE GENOMIC DNA]</scope>
    <source>
        <strain evidence="2">Thurmond2011</strain>
    </source>
</reference>
<evidence type="ECO:0000313" key="1">
    <source>
        <dbReference type="EMBL" id="MDR9895961.1"/>
    </source>
</evidence>
<dbReference type="InterPro" id="IPR014710">
    <property type="entry name" value="RmlC-like_jellyroll"/>
</dbReference>
<dbReference type="Proteomes" id="UP000667802">
    <property type="component" value="Unassembled WGS sequence"/>
</dbReference>
<gene>
    <name evidence="1" type="ORF">G7B40_015515</name>
</gene>
<dbReference type="InterPro" id="IPR011051">
    <property type="entry name" value="RmlC_Cupin_sf"/>
</dbReference>
<name>A0AAP5I6X2_9CYAN</name>
<keyword evidence="2" id="KW-1185">Reference proteome</keyword>
<proteinExistence type="predicted"/>
<dbReference type="AlphaFoldDB" id="A0AAP5I6X2"/>
<dbReference type="Gene3D" id="2.60.120.10">
    <property type="entry name" value="Jelly Rolls"/>
    <property type="match status" value="1"/>
</dbReference>
<dbReference type="SUPFAM" id="SSF51182">
    <property type="entry name" value="RmlC-like cupins"/>
    <property type="match status" value="1"/>
</dbReference>
<sequence>MQSQVVFGNAHVDGASRWGWFVGHFITPNTNPRSTTDVEVKWTVHKAGDMRKEWAMNAEATTLSILIKGRFRLEFLDQEVVLSSEGDYVIWAPGVSHCWFAELESTILTVRWPSKPGDSITTSS</sequence>